<reference evidence="1 2" key="1">
    <citation type="submission" date="2020-01" db="EMBL/GenBank/DDBJ databases">
        <authorList>
            <person name="Gupta K D."/>
        </authorList>
    </citation>
    <scope>NUCLEOTIDE SEQUENCE [LARGE SCALE GENOMIC DNA]</scope>
</reference>
<sequence>MYAVESLDYMPRTHPTRGVCLLQLGACLFAEADVSSNSSIERCIPVFRDAWKCTMLLPASRIEAAFRAAKCFALLDQPSHAAQVLKEAGDLMPDMEPRWTSRKNLQSWSALPCLALPAAACMMALKAGKSTADALLLLEKSRGRTQNSKLDFRTEVSLTTGDKESVELIRKFNQLRVRAEASTFDFESHKLTEELKTLAQQIRQRPGLEDFMVLQRRLTS</sequence>
<protein>
    <submittedName>
        <fullName evidence="1">Uncharacterized protein</fullName>
    </submittedName>
</protein>
<accession>A0A8S0XTV6</accession>
<gene>
    <name evidence="1" type="ORF">AAE3_LOCUS7861</name>
</gene>
<dbReference type="AlphaFoldDB" id="A0A8S0XTV6"/>
<proteinExistence type="predicted"/>
<dbReference type="Proteomes" id="UP000467700">
    <property type="component" value="Unassembled WGS sequence"/>
</dbReference>
<evidence type="ECO:0000313" key="2">
    <source>
        <dbReference type="Proteomes" id="UP000467700"/>
    </source>
</evidence>
<comment type="caution">
    <text evidence="1">The sequence shown here is derived from an EMBL/GenBank/DDBJ whole genome shotgun (WGS) entry which is preliminary data.</text>
</comment>
<evidence type="ECO:0000313" key="1">
    <source>
        <dbReference type="EMBL" id="CAA7265761.1"/>
    </source>
</evidence>
<name>A0A8S0XTV6_CYCAE</name>
<organism evidence="1 2">
    <name type="scientific">Cyclocybe aegerita</name>
    <name type="common">Black poplar mushroom</name>
    <name type="synonym">Agrocybe aegerita</name>
    <dbReference type="NCBI Taxonomy" id="1973307"/>
    <lineage>
        <taxon>Eukaryota</taxon>
        <taxon>Fungi</taxon>
        <taxon>Dikarya</taxon>
        <taxon>Basidiomycota</taxon>
        <taxon>Agaricomycotina</taxon>
        <taxon>Agaricomycetes</taxon>
        <taxon>Agaricomycetidae</taxon>
        <taxon>Agaricales</taxon>
        <taxon>Agaricineae</taxon>
        <taxon>Bolbitiaceae</taxon>
        <taxon>Cyclocybe</taxon>
    </lineage>
</organism>
<dbReference type="EMBL" id="CACVBS010000050">
    <property type="protein sequence ID" value="CAA7265761.1"/>
    <property type="molecule type" value="Genomic_DNA"/>
</dbReference>
<keyword evidence="2" id="KW-1185">Reference proteome</keyword>